<accession>A0AAN7Z032</accession>
<gene>
    <name evidence="1" type="ORF">RB653_008774</name>
</gene>
<sequence>MISRICKTTIKFNNTRYFTTNVSTLLNKVEKDSSVENLDKVLKQVKENDIKDISIYNSLMQKYSKLNLDAQCSDVFITATTNKIQNQFSKESLESFENVLSNHLLEDFDRNSSLDYIQKEYEEYKAALTRKP</sequence>
<dbReference type="Proteomes" id="UP001344447">
    <property type="component" value="Unassembled WGS sequence"/>
</dbReference>
<dbReference type="AlphaFoldDB" id="A0AAN7Z032"/>
<evidence type="ECO:0000313" key="1">
    <source>
        <dbReference type="EMBL" id="KAK5579095.1"/>
    </source>
</evidence>
<proteinExistence type="predicted"/>
<reference evidence="1 2" key="1">
    <citation type="submission" date="2023-11" db="EMBL/GenBank/DDBJ databases">
        <title>Dfirmibasis_genome.</title>
        <authorList>
            <person name="Edelbroek B."/>
            <person name="Kjellin J."/>
            <person name="Jerlstrom-Hultqvist J."/>
            <person name="Soderbom F."/>
        </authorList>
    </citation>
    <scope>NUCLEOTIDE SEQUENCE [LARGE SCALE GENOMIC DNA]</scope>
    <source>
        <strain evidence="1 2">TNS-C-14</strain>
    </source>
</reference>
<keyword evidence="2" id="KW-1185">Reference proteome</keyword>
<protein>
    <submittedName>
        <fullName evidence="1">Uncharacterized protein</fullName>
    </submittedName>
</protein>
<organism evidence="1 2">
    <name type="scientific">Dictyostelium firmibasis</name>
    <dbReference type="NCBI Taxonomy" id="79012"/>
    <lineage>
        <taxon>Eukaryota</taxon>
        <taxon>Amoebozoa</taxon>
        <taxon>Evosea</taxon>
        <taxon>Eumycetozoa</taxon>
        <taxon>Dictyostelia</taxon>
        <taxon>Dictyosteliales</taxon>
        <taxon>Dictyosteliaceae</taxon>
        <taxon>Dictyostelium</taxon>
    </lineage>
</organism>
<evidence type="ECO:0000313" key="2">
    <source>
        <dbReference type="Proteomes" id="UP001344447"/>
    </source>
</evidence>
<comment type="caution">
    <text evidence="1">The sequence shown here is derived from an EMBL/GenBank/DDBJ whole genome shotgun (WGS) entry which is preliminary data.</text>
</comment>
<dbReference type="EMBL" id="JAVFKY010000003">
    <property type="protein sequence ID" value="KAK5579095.1"/>
    <property type="molecule type" value="Genomic_DNA"/>
</dbReference>
<name>A0AAN7Z032_9MYCE</name>